<dbReference type="SUPFAM" id="SSF49452">
    <property type="entry name" value="Starch-binding domain-like"/>
    <property type="match status" value="1"/>
</dbReference>
<evidence type="ECO:0000256" key="7">
    <source>
        <dbReference type="PROSITE-ProRule" id="PRU01360"/>
    </source>
</evidence>
<dbReference type="Gene3D" id="2.60.40.1120">
    <property type="entry name" value="Carboxypeptidase-like, regulatory domain"/>
    <property type="match status" value="1"/>
</dbReference>
<proteinExistence type="inferred from homology"/>
<feature type="chain" id="PRO_5047183427" evidence="8">
    <location>
        <begin position="32"/>
        <end position="1009"/>
    </location>
</feature>
<dbReference type="Gene3D" id="2.170.130.10">
    <property type="entry name" value="TonB-dependent receptor, plug domain"/>
    <property type="match status" value="1"/>
</dbReference>
<keyword evidence="4 7" id="KW-0812">Transmembrane</keyword>
<dbReference type="InterPro" id="IPR039426">
    <property type="entry name" value="TonB-dep_rcpt-like"/>
</dbReference>
<dbReference type="SUPFAM" id="SSF56935">
    <property type="entry name" value="Porins"/>
    <property type="match status" value="1"/>
</dbReference>
<gene>
    <name evidence="11" type="ORF">ABQJ54_08020</name>
</gene>
<dbReference type="Pfam" id="PF25183">
    <property type="entry name" value="OMP_b-brl_4"/>
    <property type="match status" value="1"/>
</dbReference>
<evidence type="ECO:0000256" key="5">
    <source>
        <dbReference type="ARBA" id="ARBA00023136"/>
    </source>
</evidence>
<dbReference type="EMBL" id="JBFOHK010000002">
    <property type="protein sequence ID" value="MEW9571695.1"/>
    <property type="molecule type" value="Genomic_DNA"/>
</dbReference>
<keyword evidence="3 7" id="KW-1134">Transmembrane beta strand</keyword>
<evidence type="ECO:0000256" key="4">
    <source>
        <dbReference type="ARBA" id="ARBA00022692"/>
    </source>
</evidence>
<dbReference type="RefSeq" id="WP_367853773.1">
    <property type="nucleotide sequence ID" value="NZ_JBFOHK010000002.1"/>
</dbReference>
<keyword evidence="2 7" id="KW-0813">Transport</keyword>
<accession>A0ABV3QCZ8</accession>
<comment type="subcellular location">
    <subcellularLocation>
        <location evidence="1 7">Cell outer membrane</location>
        <topology evidence="1 7">Multi-pass membrane protein</topology>
    </subcellularLocation>
</comment>
<evidence type="ECO:0000256" key="3">
    <source>
        <dbReference type="ARBA" id="ARBA00022452"/>
    </source>
</evidence>
<evidence type="ECO:0000313" key="12">
    <source>
        <dbReference type="Proteomes" id="UP001556220"/>
    </source>
</evidence>
<dbReference type="Pfam" id="PF07715">
    <property type="entry name" value="Plug"/>
    <property type="match status" value="1"/>
</dbReference>
<evidence type="ECO:0000259" key="9">
    <source>
        <dbReference type="Pfam" id="PF07715"/>
    </source>
</evidence>
<dbReference type="InterPro" id="IPR057601">
    <property type="entry name" value="Oar-like_b-barrel"/>
</dbReference>
<name>A0ABV3QCZ8_9GAMM</name>
<dbReference type="InterPro" id="IPR012910">
    <property type="entry name" value="Plug_dom"/>
</dbReference>
<keyword evidence="5 7" id="KW-0472">Membrane</keyword>
<dbReference type="Proteomes" id="UP001556220">
    <property type="component" value="Unassembled WGS sequence"/>
</dbReference>
<reference evidence="11 12" key="1">
    <citation type="submission" date="2024-06" db="EMBL/GenBank/DDBJ databases">
        <authorList>
            <person name="Woo H."/>
        </authorList>
    </citation>
    <scope>NUCLEOTIDE SEQUENCE [LARGE SCALE GENOMIC DNA]</scope>
    <source>
        <strain evidence="11 12">Si-c</strain>
    </source>
</reference>
<evidence type="ECO:0000256" key="2">
    <source>
        <dbReference type="ARBA" id="ARBA00022448"/>
    </source>
</evidence>
<comment type="similarity">
    <text evidence="7">Belongs to the TonB-dependent receptor family.</text>
</comment>
<evidence type="ECO:0000256" key="6">
    <source>
        <dbReference type="ARBA" id="ARBA00023237"/>
    </source>
</evidence>
<keyword evidence="6 7" id="KW-0998">Cell outer membrane</keyword>
<feature type="signal peptide" evidence="8">
    <location>
        <begin position="1"/>
        <end position="31"/>
    </location>
</feature>
<keyword evidence="12" id="KW-1185">Reference proteome</keyword>
<dbReference type="InterPro" id="IPR037066">
    <property type="entry name" value="Plug_dom_sf"/>
</dbReference>
<dbReference type="PROSITE" id="PS52016">
    <property type="entry name" value="TONB_DEPENDENT_REC_3"/>
    <property type="match status" value="1"/>
</dbReference>
<evidence type="ECO:0000256" key="1">
    <source>
        <dbReference type="ARBA" id="ARBA00004571"/>
    </source>
</evidence>
<dbReference type="Gene3D" id="2.40.170.20">
    <property type="entry name" value="TonB-dependent receptor, beta-barrel domain"/>
    <property type="match status" value="1"/>
</dbReference>
<dbReference type="PANTHER" id="PTHR30069:SF46">
    <property type="entry name" value="OAR PROTEIN"/>
    <property type="match status" value="1"/>
</dbReference>
<feature type="domain" description="TonB-dependent transporter Oar-like beta-barrel" evidence="10">
    <location>
        <begin position="338"/>
        <end position="878"/>
    </location>
</feature>
<protein>
    <submittedName>
        <fullName evidence="11">TonB-dependent receptor</fullName>
    </submittedName>
</protein>
<evidence type="ECO:0000259" key="10">
    <source>
        <dbReference type="Pfam" id="PF25183"/>
    </source>
</evidence>
<dbReference type="Pfam" id="PF13620">
    <property type="entry name" value="CarboxypepD_reg"/>
    <property type="match status" value="1"/>
</dbReference>
<dbReference type="InterPro" id="IPR013784">
    <property type="entry name" value="Carb-bd-like_fold"/>
</dbReference>
<comment type="caution">
    <text evidence="11">The sequence shown here is derived from an EMBL/GenBank/DDBJ whole genome shotgun (WGS) entry which is preliminary data.</text>
</comment>
<keyword evidence="11" id="KW-0675">Receptor</keyword>
<evidence type="ECO:0000256" key="8">
    <source>
        <dbReference type="SAM" id="SignalP"/>
    </source>
</evidence>
<feature type="domain" description="TonB-dependent receptor plug" evidence="9">
    <location>
        <begin position="142"/>
        <end position="238"/>
    </location>
</feature>
<evidence type="ECO:0000313" key="11">
    <source>
        <dbReference type="EMBL" id="MEW9571695.1"/>
    </source>
</evidence>
<dbReference type="PANTHER" id="PTHR30069">
    <property type="entry name" value="TONB-DEPENDENT OUTER MEMBRANE RECEPTOR"/>
    <property type="match status" value="1"/>
</dbReference>
<dbReference type="InterPro" id="IPR036942">
    <property type="entry name" value="Beta-barrel_TonB_sf"/>
</dbReference>
<keyword evidence="8" id="KW-0732">Signal</keyword>
<organism evidence="11 12">
    <name type="scientific">Rhodanobacter lycopersici</name>
    <dbReference type="NCBI Taxonomy" id="3162487"/>
    <lineage>
        <taxon>Bacteria</taxon>
        <taxon>Pseudomonadati</taxon>
        <taxon>Pseudomonadota</taxon>
        <taxon>Gammaproteobacteria</taxon>
        <taxon>Lysobacterales</taxon>
        <taxon>Rhodanobacteraceae</taxon>
        <taxon>Rhodanobacter</taxon>
    </lineage>
</organism>
<sequence length="1009" mass="109682">MNSQENLSLSRCRRTALGVALMLAGNGLAMAQSTTGSIFGTAPAAQGETVQIRNTTSGLLREVPVDAQGRFSATALPIGNYTVSLQRGGQTLDARRDVELRVGTSTQVSFAATAASSDNAKSLSGVTVSASALPAIDVTSVDSRTVITATQLAKLPIARNAEAVAMLAPGVVAGSPAFGSAVSFSGSSVSENAYYINGFDTSNPLTNIGGMQLPYDAIEQQEVLSGGYGAQYGRSDGGVISQVGKRGGNEWHFGAHASWTPRSLHADTANTYYVSGSKRGQLYGRYAHNSSWDTDVSGYLSGPLIKDRLFLYAAYESERQQGSSVGSIDAPYKTQYAYKMPRWYTKVDWNITDSNILEFTAASSKTTYDSTQYNYDYATDTEGGFRSLGSPTKNSSKMGVLKYTGYLTDDLTLNVLYGKMRQVNYTDYPGYDPSKTYISGITSENPAIVGGNPVKSPQPFGYINAPGAANRTTNLRIDLAWHLGDHTLSAGIDNQVARAIDQGSLTSGPGYWWIYHNASNDPTAPIDPAHGVPAPVGYPGGGTGYYVSQYSYNAMASARTVQRAQYVEDAWQVNDHLLLKLGLRNDTFTNYNVNSEPYVRQTKPQWAPRLGFAWDVDGDASFKVFGNVGRYYLALPNQVAIRAAGGSLYTNHYYTYTGINADGTPTGLTELPPYHPVSPDGELGVAPDPATVAAQNLKSEYQDEYILGFEKQLTPAWVYGVKGTVRNLRSAIDDVCDTDVILAAAAAQGIDTSTLAPLKGCRIFNPGVANDYVLLTNAGTHQTVRVSNADYGFPQLKRKYYGLEFKLEHPFDGKWYGSFNYVFSRSYGNTEGQVRTDVSQSDISATTSWDDPALMVNSNGDQASDRRHQFKFNGYYQLAPEWLVGANLAVSSGAPKSCLGSYGYDDSNPDPISYGYSAYYFCNHQAEPPGRAGRLPWQWQLSANVEYRPAWAGRKLAFDLYVFNLLNQQRPTLLSYGWGSTGAVPTDSYDRVVYRQAPRYVRMSISYDF</sequence>